<dbReference type="SUPFAM" id="SSF57701">
    <property type="entry name" value="Zn2/Cys6 DNA-binding domain"/>
    <property type="match status" value="1"/>
</dbReference>
<dbReference type="Gene3D" id="4.10.240.10">
    <property type="entry name" value="Zn(2)-C6 fungal-type DNA-binding domain"/>
    <property type="match status" value="1"/>
</dbReference>
<sequence length="438" mass="46293">MSQSDTTEEYSGRTSLGCCPVLRADLVHDGASGQQRLAYYWQLQYYNDVQDVSELINLPSSFAQTVQEENDVFYATFPSAKPPLDVSGMVLGVISENGYHDGLGFFPPGCDIAGAEKSDLPIHTVGVGALKLGKPEHAAGWSNACSTVTINTLTRSPIEQIDVSPDRHSSHWDNDSASDMTPSSPYSSNADGPTSTGDDFEVSDSEAHGCEAEADYHSQGLEGHPHHSRLSTPLHMGASATPSTTSPRGEGGGSVQDLDLRPSQATGTWPSLKVRRNGSVSLSLSANAGGGDSSIHTSLTTYGRRSTTLPAPSSNQNSGSITPASSSQDPSATSSSNLMPLSPLPSHRRPIEKKKTQTLACNFCRGRKIACGPPLPGTVEKTCNQCQRRSLKCVFPTESRRGVRKKKLSAAPNGTDMDTVSASQPLDSQGPGTLEGEG</sequence>
<gene>
    <name evidence="3" type="ORF">E1B28_000232</name>
</gene>
<keyword evidence="4" id="KW-1185">Reference proteome</keyword>
<feature type="region of interest" description="Disordered" evidence="1">
    <location>
        <begin position="218"/>
        <end position="272"/>
    </location>
</feature>
<dbReference type="SMART" id="SM00066">
    <property type="entry name" value="GAL4"/>
    <property type="match status" value="1"/>
</dbReference>
<dbReference type="EMBL" id="CM032181">
    <property type="protein sequence ID" value="KAG7098270.1"/>
    <property type="molecule type" value="Genomic_DNA"/>
</dbReference>
<feature type="compositionally biased region" description="Polar residues" evidence="1">
    <location>
        <begin position="416"/>
        <end position="431"/>
    </location>
</feature>
<proteinExistence type="predicted"/>
<feature type="compositionally biased region" description="Polar residues" evidence="1">
    <location>
        <begin position="175"/>
        <end position="197"/>
    </location>
</feature>
<dbReference type="InterPro" id="IPR001138">
    <property type="entry name" value="Zn2Cys6_DnaBD"/>
</dbReference>
<dbReference type="OrthoDB" id="39175at2759"/>
<dbReference type="InterPro" id="IPR036864">
    <property type="entry name" value="Zn2-C6_fun-type_DNA-bd_sf"/>
</dbReference>
<dbReference type="KEGG" id="more:E1B28_000232"/>
<evidence type="ECO:0000259" key="2">
    <source>
        <dbReference type="PROSITE" id="PS50048"/>
    </source>
</evidence>
<comment type="caution">
    <text evidence="3">The sequence shown here is derived from an EMBL/GenBank/DDBJ whole genome shotgun (WGS) entry which is preliminary data.</text>
</comment>
<evidence type="ECO:0000256" key="1">
    <source>
        <dbReference type="SAM" id="MobiDB-lite"/>
    </source>
</evidence>
<organism evidence="3 4">
    <name type="scientific">Marasmius oreades</name>
    <name type="common">fairy-ring Marasmius</name>
    <dbReference type="NCBI Taxonomy" id="181124"/>
    <lineage>
        <taxon>Eukaryota</taxon>
        <taxon>Fungi</taxon>
        <taxon>Dikarya</taxon>
        <taxon>Basidiomycota</taxon>
        <taxon>Agaricomycotina</taxon>
        <taxon>Agaricomycetes</taxon>
        <taxon>Agaricomycetidae</taxon>
        <taxon>Agaricales</taxon>
        <taxon>Marasmiineae</taxon>
        <taxon>Marasmiaceae</taxon>
        <taxon>Marasmius</taxon>
    </lineage>
</organism>
<feature type="compositionally biased region" description="Basic and acidic residues" evidence="1">
    <location>
        <begin position="164"/>
        <end position="174"/>
    </location>
</feature>
<evidence type="ECO:0000313" key="4">
    <source>
        <dbReference type="Proteomes" id="UP001049176"/>
    </source>
</evidence>
<feature type="region of interest" description="Disordered" evidence="1">
    <location>
        <begin position="400"/>
        <end position="438"/>
    </location>
</feature>
<dbReference type="PROSITE" id="PS50048">
    <property type="entry name" value="ZN2_CY6_FUNGAL_2"/>
    <property type="match status" value="1"/>
</dbReference>
<dbReference type="GO" id="GO:0000981">
    <property type="term" value="F:DNA-binding transcription factor activity, RNA polymerase II-specific"/>
    <property type="evidence" value="ECO:0007669"/>
    <property type="project" value="InterPro"/>
</dbReference>
<name>A0A9P7V134_9AGAR</name>
<reference evidence="3" key="1">
    <citation type="journal article" date="2021" name="Genome Biol. Evol.">
        <title>The assembled and annotated genome of the fairy-ring fungus Marasmius oreades.</title>
        <authorList>
            <person name="Hiltunen M."/>
            <person name="Ament-Velasquez S.L."/>
            <person name="Johannesson H."/>
        </authorList>
    </citation>
    <scope>NUCLEOTIDE SEQUENCE</scope>
    <source>
        <strain evidence="3">03SP1</strain>
    </source>
</reference>
<feature type="compositionally biased region" description="Polar residues" evidence="1">
    <location>
        <begin position="304"/>
        <end position="321"/>
    </location>
</feature>
<dbReference type="Proteomes" id="UP001049176">
    <property type="component" value="Chromosome 1"/>
</dbReference>
<dbReference type="CDD" id="cd00067">
    <property type="entry name" value="GAL4"/>
    <property type="match status" value="1"/>
</dbReference>
<dbReference type="GeneID" id="66069308"/>
<protein>
    <recommendedName>
        <fullName evidence="2">Zn(2)-C6 fungal-type domain-containing protein</fullName>
    </recommendedName>
</protein>
<dbReference type="RefSeq" id="XP_043014740.1">
    <property type="nucleotide sequence ID" value="XM_043146040.1"/>
</dbReference>
<feature type="compositionally biased region" description="Low complexity" evidence="1">
    <location>
        <begin position="322"/>
        <end position="345"/>
    </location>
</feature>
<dbReference type="Pfam" id="PF00172">
    <property type="entry name" value="Zn_clus"/>
    <property type="match status" value="1"/>
</dbReference>
<dbReference type="AlphaFoldDB" id="A0A9P7V134"/>
<accession>A0A9P7V134</accession>
<feature type="region of interest" description="Disordered" evidence="1">
    <location>
        <begin position="304"/>
        <end position="351"/>
    </location>
</feature>
<feature type="region of interest" description="Disordered" evidence="1">
    <location>
        <begin position="162"/>
        <end position="205"/>
    </location>
</feature>
<dbReference type="PROSITE" id="PS00463">
    <property type="entry name" value="ZN2_CY6_FUNGAL_1"/>
    <property type="match status" value="1"/>
</dbReference>
<evidence type="ECO:0000313" key="3">
    <source>
        <dbReference type="EMBL" id="KAG7098270.1"/>
    </source>
</evidence>
<feature type="domain" description="Zn(2)-C6 fungal-type" evidence="2">
    <location>
        <begin position="360"/>
        <end position="395"/>
    </location>
</feature>
<dbReference type="GO" id="GO:0008270">
    <property type="term" value="F:zinc ion binding"/>
    <property type="evidence" value="ECO:0007669"/>
    <property type="project" value="InterPro"/>
</dbReference>